<sequence length="173" mass="18571">MQRVTGLLLASMLLVGCNTNGASFAPSASKAGFRDNYVVARTALERGQYGKAERGYANLLKKAGPLEPRLRLEYAHALLRGGKYEKASAEARVVASVLDGRGRSAALAVQATADQEIARRAINKGVADADAIERLVAARAGFDELLQKHPDLDPLGAMALRRRTIDVELSTIR</sequence>
<evidence type="ECO:0000313" key="3">
    <source>
        <dbReference type="Proteomes" id="UP000037178"/>
    </source>
</evidence>
<organism evidence="2 3">
    <name type="scientific">Candidatus Rhodobacter oscarellae</name>
    <dbReference type="NCBI Taxonomy" id="1675527"/>
    <lineage>
        <taxon>Bacteria</taxon>
        <taxon>Pseudomonadati</taxon>
        <taxon>Pseudomonadota</taxon>
        <taxon>Alphaproteobacteria</taxon>
        <taxon>Rhodobacterales</taxon>
        <taxon>Rhodobacter group</taxon>
        <taxon>Rhodobacter</taxon>
    </lineage>
</organism>
<dbReference type="RefSeq" id="WP_152912411.1">
    <property type="nucleotide sequence ID" value="NZ_LFTY01000002.1"/>
</dbReference>
<gene>
    <name evidence="2" type="ORF">AIOL_001383</name>
</gene>
<feature type="signal peptide" evidence="1">
    <location>
        <begin position="1"/>
        <end position="22"/>
    </location>
</feature>
<dbReference type="PROSITE" id="PS51257">
    <property type="entry name" value="PROKAR_LIPOPROTEIN"/>
    <property type="match status" value="1"/>
</dbReference>
<reference evidence="2 3" key="1">
    <citation type="submission" date="2015-06" db="EMBL/GenBank/DDBJ databases">
        <title>Draft genome sequence of an Alphaproteobacteria species associated to the Mediterranean sponge Oscarella lobularis.</title>
        <authorList>
            <person name="Jourda C."/>
            <person name="Santini S."/>
            <person name="Claverie J.-M."/>
        </authorList>
    </citation>
    <scope>NUCLEOTIDE SEQUENCE [LARGE SCALE GENOMIC DNA]</scope>
    <source>
        <strain evidence="2">IGS</strain>
    </source>
</reference>
<name>A0A0J9E3M6_9RHOB</name>
<accession>A0A0J9E3M6</accession>
<evidence type="ECO:0008006" key="4">
    <source>
        <dbReference type="Google" id="ProtNLM"/>
    </source>
</evidence>
<dbReference type="STRING" id="1675527.AIOL_001383"/>
<evidence type="ECO:0000256" key="1">
    <source>
        <dbReference type="SAM" id="SignalP"/>
    </source>
</evidence>
<keyword evidence="3" id="KW-1185">Reference proteome</keyword>
<dbReference type="Proteomes" id="UP000037178">
    <property type="component" value="Unassembled WGS sequence"/>
</dbReference>
<dbReference type="PATRIC" id="fig|1675527.3.peg.1468"/>
<proteinExistence type="predicted"/>
<dbReference type="OrthoDB" id="7862771at2"/>
<dbReference type="InterPro" id="IPR011990">
    <property type="entry name" value="TPR-like_helical_dom_sf"/>
</dbReference>
<keyword evidence="1" id="KW-0732">Signal</keyword>
<dbReference type="Gene3D" id="1.25.40.10">
    <property type="entry name" value="Tetratricopeptide repeat domain"/>
    <property type="match status" value="1"/>
</dbReference>
<dbReference type="EMBL" id="LFTY01000002">
    <property type="protein sequence ID" value="KMW56429.1"/>
    <property type="molecule type" value="Genomic_DNA"/>
</dbReference>
<comment type="caution">
    <text evidence="2">The sequence shown here is derived from an EMBL/GenBank/DDBJ whole genome shotgun (WGS) entry which is preliminary data.</text>
</comment>
<feature type="chain" id="PRO_5005317970" description="Flp pilus assembly protein TadD" evidence="1">
    <location>
        <begin position="23"/>
        <end position="173"/>
    </location>
</feature>
<evidence type="ECO:0000313" key="2">
    <source>
        <dbReference type="EMBL" id="KMW56429.1"/>
    </source>
</evidence>
<dbReference type="AlphaFoldDB" id="A0A0J9E3M6"/>
<protein>
    <recommendedName>
        <fullName evidence="4">Flp pilus assembly protein TadD</fullName>
    </recommendedName>
</protein>